<dbReference type="InterPro" id="IPR041561">
    <property type="entry name" value="PglD_N"/>
</dbReference>
<dbReference type="Gene3D" id="3.40.50.20">
    <property type="match status" value="1"/>
</dbReference>
<dbReference type="InterPro" id="IPR056729">
    <property type="entry name" value="GMPPB_C"/>
</dbReference>
<dbReference type="InterPro" id="IPR050179">
    <property type="entry name" value="Trans_hexapeptide_repeat"/>
</dbReference>
<organism evidence="3 4">
    <name type="scientific">Longibaculum muris</name>
    <dbReference type="NCBI Taxonomy" id="1796628"/>
    <lineage>
        <taxon>Bacteria</taxon>
        <taxon>Bacillati</taxon>
        <taxon>Bacillota</taxon>
        <taxon>Erysipelotrichia</taxon>
        <taxon>Erysipelotrichales</taxon>
        <taxon>Coprobacillaceae</taxon>
        <taxon>Longibaculum</taxon>
    </lineage>
</organism>
<evidence type="ECO:0000259" key="1">
    <source>
        <dbReference type="Pfam" id="PF17836"/>
    </source>
</evidence>
<dbReference type="Pfam" id="PF25087">
    <property type="entry name" value="GMPPB_C"/>
    <property type="match status" value="1"/>
</dbReference>
<keyword evidence="3" id="KW-0808">Transferase</keyword>
<dbReference type="Proteomes" id="UP000295515">
    <property type="component" value="Unassembled WGS sequence"/>
</dbReference>
<keyword evidence="4" id="KW-1185">Reference proteome</keyword>
<dbReference type="Pfam" id="PF17836">
    <property type="entry name" value="PglD_N"/>
    <property type="match status" value="1"/>
</dbReference>
<dbReference type="PANTHER" id="PTHR43300:SF7">
    <property type="entry name" value="UDP-N-ACETYLBACILLOSAMINE N-ACETYLTRANSFERASE"/>
    <property type="match status" value="1"/>
</dbReference>
<gene>
    <name evidence="3" type="ORF">EDD60_101192</name>
</gene>
<dbReference type="RefSeq" id="WP_066445598.1">
    <property type="nucleotide sequence ID" value="NZ_DBGCPY010000067.1"/>
</dbReference>
<dbReference type="GO" id="GO:0016740">
    <property type="term" value="F:transferase activity"/>
    <property type="evidence" value="ECO:0007669"/>
    <property type="project" value="UniProtKB-KW"/>
</dbReference>
<dbReference type="AlphaFoldDB" id="A0A4R3Z6R0"/>
<sequence length="160" mass="16740">MAKKLLILGAGGYGQLVGEIAELCGFSFAFLDDNFPEAVGKLSDLELLEDEYDGALVAIENVAKRKEPSVKIKKPVTLIHPRTVVSPSAEIGAGCVIEANAVVSANVVIGNGSFICAGSIVNHNANVEDYCQVDCNAVVATGAKVDSGTKVESCTVWNKK</sequence>
<accession>A0A4R3Z6R0</accession>
<dbReference type="Gene3D" id="2.160.10.10">
    <property type="entry name" value="Hexapeptide repeat proteins"/>
    <property type="match status" value="1"/>
</dbReference>
<feature type="domain" description="PglD N-terminal" evidence="1">
    <location>
        <begin position="4"/>
        <end position="67"/>
    </location>
</feature>
<dbReference type="InterPro" id="IPR011004">
    <property type="entry name" value="Trimer_LpxA-like_sf"/>
</dbReference>
<dbReference type="SUPFAM" id="SSF51161">
    <property type="entry name" value="Trimeric LpxA-like enzymes"/>
    <property type="match status" value="1"/>
</dbReference>
<proteinExistence type="predicted"/>
<name>A0A4R3Z6R0_9FIRM</name>
<evidence type="ECO:0000259" key="2">
    <source>
        <dbReference type="Pfam" id="PF25087"/>
    </source>
</evidence>
<evidence type="ECO:0000313" key="3">
    <source>
        <dbReference type="EMBL" id="TCW02888.1"/>
    </source>
</evidence>
<protein>
    <submittedName>
        <fullName evidence="3">Transferase family hexapeptide repeat protein</fullName>
    </submittedName>
</protein>
<comment type="caution">
    <text evidence="3">The sequence shown here is derived from an EMBL/GenBank/DDBJ whole genome shotgun (WGS) entry which is preliminary data.</text>
</comment>
<feature type="domain" description="Mannose-1-phosphate guanyltransferase C-terminal" evidence="2">
    <location>
        <begin position="80"/>
        <end position="157"/>
    </location>
</feature>
<evidence type="ECO:0000313" key="4">
    <source>
        <dbReference type="Proteomes" id="UP000295515"/>
    </source>
</evidence>
<dbReference type="EMBL" id="SMCQ01000001">
    <property type="protein sequence ID" value="TCW02888.1"/>
    <property type="molecule type" value="Genomic_DNA"/>
</dbReference>
<dbReference type="PANTHER" id="PTHR43300">
    <property type="entry name" value="ACETYLTRANSFERASE"/>
    <property type="match status" value="1"/>
</dbReference>
<reference evidence="3 4" key="1">
    <citation type="submission" date="2019-03" db="EMBL/GenBank/DDBJ databases">
        <title>Genomic Encyclopedia of Type Strains, Phase IV (KMG-IV): sequencing the most valuable type-strain genomes for metagenomic binning, comparative biology and taxonomic classification.</title>
        <authorList>
            <person name="Goeker M."/>
        </authorList>
    </citation>
    <scope>NUCLEOTIDE SEQUENCE [LARGE SCALE GENOMIC DNA]</scope>
    <source>
        <strain evidence="3 4">DSM 29487</strain>
    </source>
</reference>